<dbReference type="Pfam" id="PF01618">
    <property type="entry name" value="MotA_ExbB"/>
    <property type="match status" value="1"/>
</dbReference>
<keyword evidence="6 9" id="KW-1133">Transmembrane helix</keyword>
<comment type="caution">
    <text evidence="11">The sequence shown here is derived from an EMBL/GenBank/DDBJ whole genome shotgun (WGS) entry which is preliminary data.</text>
</comment>
<dbReference type="PANTHER" id="PTHR30625:SF15">
    <property type="entry name" value="BIOPOLYMER TRANSPORT PROTEIN EXBB"/>
    <property type="match status" value="1"/>
</dbReference>
<dbReference type="AlphaFoldDB" id="A0A7C4VYA1"/>
<dbReference type="EMBL" id="DSZH01000023">
    <property type="protein sequence ID" value="HGU47025.1"/>
    <property type="molecule type" value="Genomic_DNA"/>
</dbReference>
<feature type="transmembrane region" description="Helical" evidence="9">
    <location>
        <begin position="155"/>
        <end position="177"/>
    </location>
</feature>
<dbReference type="InterPro" id="IPR050790">
    <property type="entry name" value="ExbB/TolQ_transport"/>
</dbReference>
<keyword evidence="7 9" id="KW-0472">Membrane</keyword>
<keyword evidence="3" id="KW-1003">Cell membrane</keyword>
<dbReference type="GO" id="GO:0017038">
    <property type="term" value="P:protein import"/>
    <property type="evidence" value="ECO:0007669"/>
    <property type="project" value="TreeGrafter"/>
</dbReference>
<evidence type="ECO:0000256" key="3">
    <source>
        <dbReference type="ARBA" id="ARBA00022475"/>
    </source>
</evidence>
<sequence>MILGQSLYQIFKSSFVMILLLLLSIIVLALIIERLIYFYRNKFKGKETFEKFANYLKKGDVEGAKEYALNLKNPLGRLLLLGLENLHLKSEELKELFIGQIIEEKVKYENYLGGIGTIANGATLLGLLGTVIGLIKAFHNIAITGSGGPVVVSKGIAEALLTTAFGLLIGIPALFFYNYFSKKANDLSEELESLSQKFLVLLDPIRNKKEKIKEEKEVETFWKF</sequence>
<dbReference type="PANTHER" id="PTHR30625">
    <property type="entry name" value="PROTEIN TOLQ"/>
    <property type="match status" value="1"/>
</dbReference>
<comment type="subcellular location">
    <subcellularLocation>
        <location evidence="1">Cell membrane</location>
        <topology evidence="1">Multi-pass membrane protein</topology>
    </subcellularLocation>
    <subcellularLocation>
        <location evidence="8">Membrane</location>
        <topology evidence="8">Multi-pass membrane protein</topology>
    </subcellularLocation>
</comment>
<dbReference type="InterPro" id="IPR002898">
    <property type="entry name" value="MotA_ExbB_proton_chnl"/>
</dbReference>
<gene>
    <name evidence="11" type="ORF">ENT60_00480</name>
</gene>
<dbReference type="GO" id="GO:0005886">
    <property type="term" value="C:plasma membrane"/>
    <property type="evidence" value="ECO:0007669"/>
    <property type="project" value="UniProtKB-SubCell"/>
</dbReference>
<evidence type="ECO:0000256" key="8">
    <source>
        <dbReference type="RuleBase" id="RU004057"/>
    </source>
</evidence>
<evidence type="ECO:0000256" key="6">
    <source>
        <dbReference type="ARBA" id="ARBA00022989"/>
    </source>
</evidence>
<evidence type="ECO:0000256" key="7">
    <source>
        <dbReference type="ARBA" id="ARBA00023136"/>
    </source>
</evidence>
<evidence type="ECO:0000313" key="11">
    <source>
        <dbReference type="EMBL" id="HGU47025.1"/>
    </source>
</evidence>
<evidence type="ECO:0000256" key="2">
    <source>
        <dbReference type="ARBA" id="ARBA00022448"/>
    </source>
</evidence>
<evidence type="ECO:0000256" key="4">
    <source>
        <dbReference type="ARBA" id="ARBA00022692"/>
    </source>
</evidence>
<organism evidence="11">
    <name type="scientific">candidate division WOR-3 bacterium</name>
    <dbReference type="NCBI Taxonomy" id="2052148"/>
    <lineage>
        <taxon>Bacteria</taxon>
        <taxon>Bacteria division WOR-3</taxon>
    </lineage>
</organism>
<feature type="domain" description="MotA/TolQ/ExbB proton channel" evidence="10">
    <location>
        <begin position="72"/>
        <end position="192"/>
    </location>
</feature>
<evidence type="ECO:0000256" key="9">
    <source>
        <dbReference type="SAM" id="Phobius"/>
    </source>
</evidence>
<proteinExistence type="inferred from homology"/>
<feature type="transmembrane region" description="Helical" evidence="9">
    <location>
        <begin position="15"/>
        <end position="37"/>
    </location>
</feature>
<feature type="transmembrane region" description="Helical" evidence="9">
    <location>
        <begin position="111"/>
        <end position="135"/>
    </location>
</feature>
<name>A0A7C4VYA1_UNCW3</name>
<protein>
    <submittedName>
        <fullName evidence="11">MotA/TolQ/ExbB proton channel family protein</fullName>
    </submittedName>
</protein>
<keyword evidence="5 8" id="KW-0653">Protein transport</keyword>
<keyword evidence="2 8" id="KW-0813">Transport</keyword>
<evidence type="ECO:0000259" key="10">
    <source>
        <dbReference type="Pfam" id="PF01618"/>
    </source>
</evidence>
<evidence type="ECO:0000256" key="1">
    <source>
        <dbReference type="ARBA" id="ARBA00004651"/>
    </source>
</evidence>
<accession>A0A7C4VYA1</accession>
<keyword evidence="4 9" id="KW-0812">Transmembrane</keyword>
<reference evidence="11" key="1">
    <citation type="journal article" date="2020" name="mSystems">
        <title>Genome- and Community-Level Interaction Insights into Carbon Utilization and Element Cycling Functions of Hydrothermarchaeota in Hydrothermal Sediment.</title>
        <authorList>
            <person name="Zhou Z."/>
            <person name="Liu Y."/>
            <person name="Xu W."/>
            <person name="Pan J."/>
            <person name="Luo Z.H."/>
            <person name="Li M."/>
        </authorList>
    </citation>
    <scope>NUCLEOTIDE SEQUENCE [LARGE SCALE GENOMIC DNA]</scope>
    <source>
        <strain evidence="11">SpSt-594</strain>
    </source>
</reference>
<evidence type="ECO:0000256" key="5">
    <source>
        <dbReference type="ARBA" id="ARBA00022927"/>
    </source>
</evidence>
<comment type="similarity">
    <text evidence="8">Belongs to the exbB/tolQ family.</text>
</comment>